<dbReference type="EMBL" id="CAFBMK010000081">
    <property type="protein sequence ID" value="CAB4916035.1"/>
    <property type="molecule type" value="Genomic_DNA"/>
</dbReference>
<dbReference type="InterPro" id="IPR026935">
    <property type="entry name" value="BtrH_N"/>
</dbReference>
<dbReference type="AlphaFoldDB" id="A0A6J7HHR1"/>
<sequence>MRDLLEFHGLDYGHGPLSEPMVFGLAGGLGFFFSDQVPGIPFYLVGRTGSMERDIGEHLAAPVTFEQTDDAAQGWESVKAAIDRGDPPMVWADIGELEYLRVRMRNTRHDIVIVDHDEGRGIAWVADNDREDLQACSLDSLHRARNSQSFPAPTRNAMFTYRWPTELPALADVVRDVASATSKNMRQSAQTVGSLEGRTGLDGVEYFAGTFGDWPARFGDRLPEALDTLAVLIIKAGTGGAMFRSLQAGYLEETAELLDDATVRSAAERYRTLSDAWEALGARAAAHEVAEARDVIQQIRRLEPEALQALERTI</sequence>
<dbReference type="InterPro" id="IPR032369">
    <property type="entry name" value="DUF4872"/>
</dbReference>
<proteinExistence type="predicted"/>
<dbReference type="Pfam" id="PF14399">
    <property type="entry name" value="BtrH_N"/>
    <property type="match status" value="1"/>
</dbReference>
<dbReference type="Pfam" id="PF16169">
    <property type="entry name" value="DUF4872"/>
    <property type="match status" value="1"/>
</dbReference>
<reference evidence="3" key="1">
    <citation type="submission" date="2020-05" db="EMBL/GenBank/DDBJ databases">
        <authorList>
            <person name="Chiriac C."/>
            <person name="Salcher M."/>
            <person name="Ghai R."/>
            <person name="Kavagutti S V."/>
        </authorList>
    </citation>
    <scope>NUCLEOTIDE SEQUENCE</scope>
</reference>
<feature type="domain" description="DUF4872" evidence="2">
    <location>
        <begin position="139"/>
        <end position="310"/>
    </location>
</feature>
<evidence type="ECO:0000313" key="3">
    <source>
        <dbReference type="EMBL" id="CAB4916035.1"/>
    </source>
</evidence>
<protein>
    <submittedName>
        <fullName evidence="3">Unannotated protein</fullName>
    </submittedName>
</protein>
<accession>A0A6J7HHR1</accession>
<organism evidence="3">
    <name type="scientific">freshwater metagenome</name>
    <dbReference type="NCBI Taxonomy" id="449393"/>
    <lineage>
        <taxon>unclassified sequences</taxon>
        <taxon>metagenomes</taxon>
        <taxon>ecological metagenomes</taxon>
    </lineage>
</organism>
<name>A0A6J7HHR1_9ZZZZ</name>
<gene>
    <name evidence="3" type="ORF">UFOPK3564_01568</name>
</gene>
<evidence type="ECO:0000259" key="1">
    <source>
        <dbReference type="Pfam" id="PF14399"/>
    </source>
</evidence>
<feature type="domain" description="Butirosin biosynthesis protein H N-terminal" evidence="1">
    <location>
        <begin position="1"/>
        <end position="128"/>
    </location>
</feature>
<evidence type="ECO:0000259" key="2">
    <source>
        <dbReference type="Pfam" id="PF16169"/>
    </source>
</evidence>